<evidence type="ECO:0000256" key="2">
    <source>
        <dbReference type="ARBA" id="ARBA00022475"/>
    </source>
</evidence>
<dbReference type="Pfam" id="PF03899">
    <property type="entry name" value="ATP-synt_I"/>
    <property type="match status" value="1"/>
</dbReference>
<evidence type="ECO:0000313" key="8">
    <source>
        <dbReference type="Proteomes" id="UP000296201"/>
    </source>
</evidence>
<keyword evidence="4 6" id="KW-1133">Transmembrane helix</keyword>
<evidence type="ECO:0000256" key="4">
    <source>
        <dbReference type="ARBA" id="ARBA00022989"/>
    </source>
</evidence>
<keyword evidence="8" id="KW-1185">Reference proteome</keyword>
<feature type="transmembrane region" description="Helical" evidence="6">
    <location>
        <begin position="12"/>
        <end position="31"/>
    </location>
</feature>
<proteinExistence type="predicted"/>
<sequence>MQVNNMSQALKIQGAIGLIAIVLFAIQGSLLAAVYGFMIGIVNVVMLGSAFNKANLKAKDDPKSGIQVLYLSAVIRFVLLAVLFVLGLQAFGLEPMPVVLTFVAMQIGQVFNLKGKQRLTD</sequence>
<feature type="transmembrane region" description="Helical" evidence="6">
    <location>
        <begin position="68"/>
        <end position="90"/>
    </location>
</feature>
<evidence type="ECO:0000256" key="3">
    <source>
        <dbReference type="ARBA" id="ARBA00022692"/>
    </source>
</evidence>
<organism evidence="7 8">
    <name type="scientific">Hydrogenovibrio crunogenus</name>
    <dbReference type="NCBI Taxonomy" id="39765"/>
    <lineage>
        <taxon>Bacteria</taxon>
        <taxon>Pseudomonadati</taxon>
        <taxon>Pseudomonadota</taxon>
        <taxon>Gammaproteobacteria</taxon>
        <taxon>Thiotrichales</taxon>
        <taxon>Piscirickettsiaceae</taxon>
        <taxon>Hydrogenovibrio</taxon>
    </lineage>
</organism>
<keyword evidence="5 6" id="KW-0472">Membrane</keyword>
<dbReference type="GO" id="GO:0005886">
    <property type="term" value="C:plasma membrane"/>
    <property type="evidence" value="ECO:0007669"/>
    <property type="project" value="UniProtKB-SubCell"/>
</dbReference>
<dbReference type="Proteomes" id="UP000296201">
    <property type="component" value="Chromosome"/>
</dbReference>
<name>A0A4P7P4D4_9GAMM</name>
<keyword evidence="2" id="KW-1003">Cell membrane</keyword>
<comment type="subcellular location">
    <subcellularLocation>
        <location evidence="1">Cell membrane</location>
        <topology evidence="1">Multi-pass membrane protein</topology>
    </subcellularLocation>
</comment>
<dbReference type="InterPro" id="IPR005598">
    <property type="entry name" value="ATP_synth_I"/>
</dbReference>
<dbReference type="EMBL" id="CP032096">
    <property type="protein sequence ID" value="QBZ84242.1"/>
    <property type="molecule type" value="Genomic_DNA"/>
</dbReference>
<keyword evidence="3 6" id="KW-0812">Transmembrane</keyword>
<reference evidence="7 8" key="1">
    <citation type="submission" date="2018-08" db="EMBL/GenBank/DDBJ databases">
        <title>Horizontal acquisition of hydrogen conversion ability and other habitat adaptations in Hydrogenovibrio crunogenus strains.</title>
        <authorList>
            <person name="Gonnella G."/>
            <person name="Adam N."/>
            <person name="Perner M."/>
        </authorList>
    </citation>
    <scope>NUCLEOTIDE SEQUENCE [LARGE SCALE GENOMIC DNA]</scope>
    <source>
        <strain evidence="7 8">SP-41</strain>
    </source>
</reference>
<evidence type="ECO:0000256" key="1">
    <source>
        <dbReference type="ARBA" id="ARBA00004651"/>
    </source>
</evidence>
<evidence type="ECO:0000313" key="7">
    <source>
        <dbReference type="EMBL" id="QBZ84242.1"/>
    </source>
</evidence>
<accession>A0A4P7P4D4</accession>
<evidence type="ECO:0000256" key="5">
    <source>
        <dbReference type="ARBA" id="ARBA00023136"/>
    </source>
</evidence>
<gene>
    <name evidence="7" type="ORF">GHNINEIG_02319</name>
</gene>
<protein>
    <submittedName>
        <fullName evidence="7">ATP synthase subunit I</fullName>
    </submittedName>
</protein>
<evidence type="ECO:0000256" key="6">
    <source>
        <dbReference type="SAM" id="Phobius"/>
    </source>
</evidence>
<dbReference type="AlphaFoldDB" id="A0A4P7P4D4"/>